<accession>A0A9D4GRG8</accession>
<reference evidence="1" key="1">
    <citation type="journal article" date="2019" name="bioRxiv">
        <title>The Genome of the Zebra Mussel, Dreissena polymorpha: A Resource for Invasive Species Research.</title>
        <authorList>
            <person name="McCartney M.A."/>
            <person name="Auch B."/>
            <person name="Kono T."/>
            <person name="Mallez S."/>
            <person name="Zhang Y."/>
            <person name="Obille A."/>
            <person name="Becker A."/>
            <person name="Abrahante J.E."/>
            <person name="Garbe J."/>
            <person name="Badalamenti J.P."/>
            <person name="Herman A."/>
            <person name="Mangelson H."/>
            <person name="Liachko I."/>
            <person name="Sullivan S."/>
            <person name="Sone E.D."/>
            <person name="Koren S."/>
            <person name="Silverstein K.A.T."/>
            <person name="Beckman K.B."/>
            <person name="Gohl D.M."/>
        </authorList>
    </citation>
    <scope>NUCLEOTIDE SEQUENCE</scope>
    <source>
        <strain evidence="1">Duluth1</strain>
        <tissue evidence="1">Whole animal</tissue>
    </source>
</reference>
<protein>
    <submittedName>
        <fullName evidence="1">Uncharacterized protein</fullName>
    </submittedName>
</protein>
<evidence type="ECO:0000313" key="1">
    <source>
        <dbReference type="EMBL" id="KAH3822241.1"/>
    </source>
</evidence>
<proteinExistence type="predicted"/>
<dbReference type="AlphaFoldDB" id="A0A9D4GRG8"/>
<reference evidence="1" key="2">
    <citation type="submission" date="2020-11" db="EMBL/GenBank/DDBJ databases">
        <authorList>
            <person name="McCartney M.A."/>
            <person name="Auch B."/>
            <person name="Kono T."/>
            <person name="Mallez S."/>
            <person name="Becker A."/>
            <person name="Gohl D.M."/>
            <person name="Silverstein K.A.T."/>
            <person name="Koren S."/>
            <person name="Bechman K.B."/>
            <person name="Herman A."/>
            <person name="Abrahante J.E."/>
            <person name="Garbe J."/>
        </authorList>
    </citation>
    <scope>NUCLEOTIDE SEQUENCE</scope>
    <source>
        <strain evidence="1">Duluth1</strain>
        <tissue evidence="1">Whole animal</tissue>
    </source>
</reference>
<comment type="caution">
    <text evidence="1">The sequence shown here is derived from an EMBL/GenBank/DDBJ whole genome shotgun (WGS) entry which is preliminary data.</text>
</comment>
<gene>
    <name evidence="1" type="ORF">DPMN_124015</name>
</gene>
<sequence length="87" mass="9997">MDKYSPPSFHARYPLRHGPCVMLNYSKYGKDSDIGIGLKCSSLPNDSLEWISRKRNSYWPNQLLINKIKVMPCHALPVGYVQSEDCH</sequence>
<organism evidence="1 2">
    <name type="scientific">Dreissena polymorpha</name>
    <name type="common">Zebra mussel</name>
    <name type="synonym">Mytilus polymorpha</name>
    <dbReference type="NCBI Taxonomy" id="45954"/>
    <lineage>
        <taxon>Eukaryota</taxon>
        <taxon>Metazoa</taxon>
        <taxon>Spiralia</taxon>
        <taxon>Lophotrochozoa</taxon>
        <taxon>Mollusca</taxon>
        <taxon>Bivalvia</taxon>
        <taxon>Autobranchia</taxon>
        <taxon>Heteroconchia</taxon>
        <taxon>Euheterodonta</taxon>
        <taxon>Imparidentia</taxon>
        <taxon>Neoheterodontei</taxon>
        <taxon>Myida</taxon>
        <taxon>Dreissenoidea</taxon>
        <taxon>Dreissenidae</taxon>
        <taxon>Dreissena</taxon>
    </lineage>
</organism>
<evidence type="ECO:0000313" key="2">
    <source>
        <dbReference type="Proteomes" id="UP000828390"/>
    </source>
</evidence>
<keyword evidence="2" id="KW-1185">Reference proteome</keyword>
<dbReference type="EMBL" id="JAIWYP010000005">
    <property type="protein sequence ID" value="KAH3822241.1"/>
    <property type="molecule type" value="Genomic_DNA"/>
</dbReference>
<dbReference type="Proteomes" id="UP000828390">
    <property type="component" value="Unassembled WGS sequence"/>
</dbReference>
<name>A0A9D4GRG8_DREPO</name>